<dbReference type="AlphaFoldDB" id="J0WXF1"/>
<accession>J0WXF1</accession>
<evidence type="ECO:0008006" key="3">
    <source>
        <dbReference type="Google" id="ProtNLM"/>
    </source>
</evidence>
<dbReference type="KEGG" id="adl:AURDEDRAFT_115496"/>
<proteinExistence type="predicted"/>
<dbReference type="Proteomes" id="UP000006514">
    <property type="component" value="Unassembled WGS sequence"/>
</dbReference>
<gene>
    <name evidence="1" type="ORF">AURDEDRAFT_115496</name>
</gene>
<evidence type="ECO:0000313" key="2">
    <source>
        <dbReference type="Proteomes" id="UP000006514"/>
    </source>
</evidence>
<sequence>MVDIVYAASNPHIGVAPADSRELADLLAMEHCAACGKYFLRVDFRVHVASKHRD</sequence>
<dbReference type="EMBL" id="JH687793">
    <property type="protein sequence ID" value="EJD41425.1"/>
    <property type="molecule type" value="Genomic_DNA"/>
</dbReference>
<organism evidence="1 2">
    <name type="scientific">Auricularia subglabra (strain TFB-10046 / SS5)</name>
    <name type="common">White-rot fungus</name>
    <name type="synonym">Auricularia delicata (strain TFB10046)</name>
    <dbReference type="NCBI Taxonomy" id="717982"/>
    <lineage>
        <taxon>Eukaryota</taxon>
        <taxon>Fungi</taxon>
        <taxon>Dikarya</taxon>
        <taxon>Basidiomycota</taxon>
        <taxon>Agaricomycotina</taxon>
        <taxon>Agaricomycetes</taxon>
        <taxon>Auriculariales</taxon>
        <taxon>Auriculariaceae</taxon>
        <taxon>Auricularia</taxon>
    </lineage>
</organism>
<protein>
    <recommendedName>
        <fullName evidence="3">C2H2-type domain-containing protein</fullName>
    </recommendedName>
</protein>
<reference evidence="2" key="1">
    <citation type="journal article" date="2012" name="Science">
        <title>The Paleozoic origin of enzymatic lignin decomposition reconstructed from 31 fungal genomes.</title>
        <authorList>
            <person name="Floudas D."/>
            <person name="Binder M."/>
            <person name="Riley R."/>
            <person name="Barry K."/>
            <person name="Blanchette R.A."/>
            <person name="Henrissat B."/>
            <person name="Martinez A.T."/>
            <person name="Otillar R."/>
            <person name="Spatafora J.W."/>
            <person name="Yadav J.S."/>
            <person name="Aerts A."/>
            <person name="Benoit I."/>
            <person name="Boyd A."/>
            <person name="Carlson A."/>
            <person name="Copeland A."/>
            <person name="Coutinho P.M."/>
            <person name="de Vries R.P."/>
            <person name="Ferreira P."/>
            <person name="Findley K."/>
            <person name="Foster B."/>
            <person name="Gaskell J."/>
            <person name="Glotzer D."/>
            <person name="Gorecki P."/>
            <person name="Heitman J."/>
            <person name="Hesse C."/>
            <person name="Hori C."/>
            <person name="Igarashi K."/>
            <person name="Jurgens J.A."/>
            <person name="Kallen N."/>
            <person name="Kersten P."/>
            <person name="Kohler A."/>
            <person name="Kuees U."/>
            <person name="Kumar T.K.A."/>
            <person name="Kuo A."/>
            <person name="LaButti K."/>
            <person name="Larrondo L.F."/>
            <person name="Lindquist E."/>
            <person name="Ling A."/>
            <person name="Lombard V."/>
            <person name="Lucas S."/>
            <person name="Lundell T."/>
            <person name="Martin R."/>
            <person name="McLaughlin D.J."/>
            <person name="Morgenstern I."/>
            <person name="Morin E."/>
            <person name="Murat C."/>
            <person name="Nagy L.G."/>
            <person name="Nolan M."/>
            <person name="Ohm R.A."/>
            <person name="Patyshakuliyeva A."/>
            <person name="Rokas A."/>
            <person name="Ruiz-Duenas F.J."/>
            <person name="Sabat G."/>
            <person name="Salamov A."/>
            <person name="Samejima M."/>
            <person name="Schmutz J."/>
            <person name="Slot J.C."/>
            <person name="St John F."/>
            <person name="Stenlid J."/>
            <person name="Sun H."/>
            <person name="Sun S."/>
            <person name="Syed K."/>
            <person name="Tsang A."/>
            <person name="Wiebenga A."/>
            <person name="Young D."/>
            <person name="Pisabarro A."/>
            <person name="Eastwood D.C."/>
            <person name="Martin F."/>
            <person name="Cullen D."/>
            <person name="Grigoriev I.V."/>
            <person name="Hibbett D.S."/>
        </authorList>
    </citation>
    <scope>NUCLEOTIDE SEQUENCE [LARGE SCALE GENOMIC DNA]</scope>
    <source>
        <strain evidence="2">TFB10046</strain>
    </source>
</reference>
<dbReference type="InParanoid" id="J0WXF1"/>
<name>J0WXF1_AURST</name>
<evidence type="ECO:0000313" key="1">
    <source>
        <dbReference type="EMBL" id="EJD41425.1"/>
    </source>
</evidence>
<keyword evidence="2" id="KW-1185">Reference proteome</keyword>